<feature type="signal peptide" evidence="1">
    <location>
        <begin position="1"/>
        <end position="25"/>
    </location>
</feature>
<dbReference type="AlphaFoldDB" id="A0A8J7GH71"/>
<accession>A0A8J7GH71</accession>
<dbReference type="EMBL" id="JADOUF010000001">
    <property type="protein sequence ID" value="MBG6136627.1"/>
    <property type="molecule type" value="Genomic_DNA"/>
</dbReference>
<protein>
    <submittedName>
        <fullName evidence="2">Uncharacterized protein</fullName>
    </submittedName>
</protein>
<gene>
    <name evidence="2" type="ORF">IW245_002821</name>
</gene>
<dbReference type="RefSeq" id="WP_197003578.1">
    <property type="nucleotide sequence ID" value="NZ_BONS01000016.1"/>
</dbReference>
<keyword evidence="1" id="KW-0732">Signal</keyword>
<reference evidence="2" key="1">
    <citation type="submission" date="2020-11" db="EMBL/GenBank/DDBJ databases">
        <title>Sequencing the genomes of 1000 actinobacteria strains.</title>
        <authorList>
            <person name="Klenk H.-P."/>
        </authorList>
    </citation>
    <scope>NUCLEOTIDE SEQUENCE</scope>
    <source>
        <strain evidence="2">DSM 45356</strain>
    </source>
</reference>
<comment type="caution">
    <text evidence="2">The sequence shown here is derived from an EMBL/GenBank/DDBJ whole genome shotgun (WGS) entry which is preliminary data.</text>
</comment>
<evidence type="ECO:0000313" key="3">
    <source>
        <dbReference type="Proteomes" id="UP000622552"/>
    </source>
</evidence>
<evidence type="ECO:0000313" key="2">
    <source>
        <dbReference type="EMBL" id="MBG6136627.1"/>
    </source>
</evidence>
<dbReference type="Proteomes" id="UP000622552">
    <property type="component" value="Unassembled WGS sequence"/>
</dbReference>
<feature type="chain" id="PRO_5035264799" evidence="1">
    <location>
        <begin position="26"/>
        <end position="320"/>
    </location>
</feature>
<evidence type="ECO:0000256" key="1">
    <source>
        <dbReference type="SAM" id="SignalP"/>
    </source>
</evidence>
<keyword evidence="3" id="KW-1185">Reference proteome</keyword>
<organism evidence="2 3">
    <name type="scientific">Longispora fulva</name>
    <dbReference type="NCBI Taxonomy" id="619741"/>
    <lineage>
        <taxon>Bacteria</taxon>
        <taxon>Bacillati</taxon>
        <taxon>Actinomycetota</taxon>
        <taxon>Actinomycetes</taxon>
        <taxon>Micromonosporales</taxon>
        <taxon>Micromonosporaceae</taxon>
        <taxon>Longispora</taxon>
    </lineage>
</organism>
<proteinExistence type="predicted"/>
<sequence length="320" mass="33276">MVLRGFSFAAACAVALIGLSVPAQAMPSADQTVDLAGATYQVQPHVRAGLKPIHPAPHAAASKVARNVLTVRSNASQGVVSPNPKVYVVFWGSQWSADPAGAAPALQNFFTGLHGSADNWGTVMTQYCEGVARGTANCGTAGIHINHPTSSILAGVWFDNTAPAPATSTQAQIAAEAARAATHFGNTTQTPNLDAQYVIASATGTHPDGFPNSGFCAWHDFTASTSGNLAYTNLPYLPDLGAGGCTTIANPTLLDGYFSTETHEYAEVITDFWPSIGWNGSGGEIGDECQQLDARLNLGTGTFDMQGIWSNTANKCVTNS</sequence>
<name>A0A8J7GH71_9ACTN</name>